<dbReference type="EMBL" id="LT795075">
    <property type="protein sequence ID" value="SJX66462.1"/>
    <property type="molecule type" value="Genomic_DNA"/>
</dbReference>
<protein>
    <submittedName>
        <fullName evidence="2">Uncharacterized protein</fullName>
    </submittedName>
</protein>
<proteinExistence type="predicted"/>
<feature type="compositionally biased region" description="Basic residues" evidence="1">
    <location>
        <begin position="94"/>
        <end position="105"/>
    </location>
</feature>
<sequence>MTESNWGLMRTTSLKLQRMLCSRRGRDASPAVTRRTHRRNESHSRTGLDMPRTPVLSSASSATSYRSSEDEAFHTTTTSSSASTHSASSSSQKSNHHSHVKKATSHAKPVLQASTFEWTWNWDDDWTTSFAEIAPVFPRTLATRKWDAHAVSPLSSAVDLTLYTLTTLLNCMLDDDDQQHPSPLHPSARSSTTQATTNVPAAAPSSIKRNNRTFTIRRKPPPAFIDPLSAACDEISV</sequence>
<feature type="region of interest" description="Disordered" evidence="1">
    <location>
        <begin position="22"/>
        <end position="106"/>
    </location>
</feature>
<evidence type="ECO:0000256" key="1">
    <source>
        <dbReference type="SAM" id="MobiDB-lite"/>
    </source>
</evidence>
<feature type="compositionally biased region" description="Polar residues" evidence="1">
    <location>
        <begin position="188"/>
        <end position="199"/>
    </location>
</feature>
<reference evidence="2 3" key="1">
    <citation type="submission" date="2017-02" db="EMBL/GenBank/DDBJ databases">
        <authorList>
            <person name="Peterson S.W."/>
        </authorList>
    </citation>
    <scope>NUCLEOTIDE SEQUENCE [LARGE SCALE GENOMIC DNA]</scope>
    <source>
        <strain evidence="2 3">SRS1_H2-8</strain>
    </source>
</reference>
<feature type="region of interest" description="Disordered" evidence="1">
    <location>
        <begin position="177"/>
        <end position="213"/>
    </location>
</feature>
<dbReference type="Proteomes" id="UP000239563">
    <property type="component" value="Chromosome XXII"/>
</dbReference>
<name>A0A2N8UNU9_9BASI</name>
<feature type="compositionally biased region" description="Low complexity" evidence="1">
    <location>
        <begin position="57"/>
        <end position="66"/>
    </location>
</feature>
<evidence type="ECO:0000313" key="3">
    <source>
        <dbReference type="Proteomes" id="UP000239563"/>
    </source>
</evidence>
<dbReference type="AlphaFoldDB" id="A0A2N8UNU9"/>
<organism evidence="2 3">
    <name type="scientific">Sporisorium reilianum f. sp. reilianum</name>
    <dbReference type="NCBI Taxonomy" id="72559"/>
    <lineage>
        <taxon>Eukaryota</taxon>
        <taxon>Fungi</taxon>
        <taxon>Dikarya</taxon>
        <taxon>Basidiomycota</taxon>
        <taxon>Ustilaginomycotina</taxon>
        <taxon>Ustilaginomycetes</taxon>
        <taxon>Ustilaginales</taxon>
        <taxon>Ustilaginaceae</taxon>
        <taxon>Sporisorium</taxon>
    </lineage>
</organism>
<gene>
    <name evidence="2" type="ORF">SRS1_11277</name>
</gene>
<evidence type="ECO:0000313" key="2">
    <source>
        <dbReference type="EMBL" id="SJX66462.1"/>
    </source>
</evidence>
<accession>A0A2N8UNU9</accession>
<feature type="compositionally biased region" description="Low complexity" evidence="1">
    <location>
        <begin position="74"/>
        <end position="93"/>
    </location>
</feature>